<dbReference type="GO" id="GO:0003677">
    <property type="term" value="F:DNA binding"/>
    <property type="evidence" value="ECO:0007669"/>
    <property type="project" value="UniProtKB-KW"/>
</dbReference>
<evidence type="ECO:0000256" key="3">
    <source>
        <dbReference type="ARBA" id="ARBA00023163"/>
    </source>
</evidence>
<dbReference type="PANTHER" id="PTHR44688:SF25">
    <property type="entry name" value="HTH LUXR-TYPE DOMAIN-CONTAINING PROTEIN"/>
    <property type="match status" value="1"/>
</dbReference>
<sequence length="252" mass="28625">MMTRVPSDLTKHELVTVLELIHASLSVNTEEEFKSLLSRVEALIPSTHTIICLGKIDAETRFQSFMKMVNISYPLDWIRLYTKEDYSEVDPILQSHYGRFKTQIWSETYRQATSPGELKFIRDADTFGLSEGITLGVACHRRSVGSIFSFAGQSMSDHTRHATILEYLVPHLHVALMRTLSPSSTQNPDLSHREREVLDWMKEGKTSWEISHILHISERTVNFHVQNILSKLQASTRGHAIALALQQGLIGP</sequence>
<organism evidence="5 6">
    <name type="scientific">Candidatus Manganitrophus noduliformans</name>
    <dbReference type="NCBI Taxonomy" id="2606439"/>
    <lineage>
        <taxon>Bacteria</taxon>
        <taxon>Pseudomonadati</taxon>
        <taxon>Nitrospirota</taxon>
        <taxon>Nitrospiria</taxon>
        <taxon>Candidatus Troglogloeales</taxon>
        <taxon>Candidatus Manganitrophaceae</taxon>
        <taxon>Candidatus Manganitrophus</taxon>
    </lineage>
</organism>
<reference evidence="5 6" key="1">
    <citation type="journal article" date="2020" name="Nature">
        <title>Bacterial chemolithoautotrophy via manganese oxidation.</title>
        <authorList>
            <person name="Yu H."/>
            <person name="Leadbetter J.R."/>
        </authorList>
    </citation>
    <scope>NUCLEOTIDE SEQUENCE [LARGE SCALE GENOMIC DNA]</scope>
    <source>
        <strain evidence="5 6">Mn-1</strain>
    </source>
</reference>
<dbReference type="PROSITE" id="PS00622">
    <property type="entry name" value="HTH_LUXR_1"/>
    <property type="match status" value="1"/>
</dbReference>
<dbReference type="Pfam" id="PF00196">
    <property type="entry name" value="GerE"/>
    <property type="match status" value="1"/>
</dbReference>
<proteinExistence type="predicted"/>
<dbReference type="PRINTS" id="PR00038">
    <property type="entry name" value="HTHLUXR"/>
</dbReference>
<dbReference type="AlphaFoldDB" id="A0A7X6DM21"/>
<evidence type="ECO:0000256" key="1">
    <source>
        <dbReference type="ARBA" id="ARBA00023015"/>
    </source>
</evidence>
<dbReference type="Pfam" id="PF03472">
    <property type="entry name" value="Autoind_bind"/>
    <property type="match status" value="1"/>
</dbReference>
<dbReference type="InterPro" id="IPR016032">
    <property type="entry name" value="Sig_transdc_resp-reg_C-effctor"/>
</dbReference>
<dbReference type="SUPFAM" id="SSF75516">
    <property type="entry name" value="Pheromone-binding domain of LuxR-like quorum-sensing transcription factors"/>
    <property type="match status" value="1"/>
</dbReference>
<evidence type="ECO:0000259" key="4">
    <source>
        <dbReference type="PROSITE" id="PS50043"/>
    </source>
</evidence>
<dbReference type="InterPro" id="IPR000792">
    <property type="entry name" value="Tscrpt_reg_LuxR_C"/>
</dbReference>
<dbReference type="Gene3D" id="1.10.10.10">
    <property type="entry name" value="Winged helix-like DNA-binding domain superfamily/Winged helix DNA-binding domain"/>
    <property type="match status" value="1"/>
</dbReference>
<dbReference type="Gene3D" id="3.30.450.80">
    <property type="entry name" value="Transcription factor LuxR-like, autoinducer-binding domain"/>
    <property type="match status" value="1"/>
</dbReference>
<evidence type="ECO:0000313" key="5">
    <source>
        <dbReference type="EMBL" id="NKE69706.1"/>
    </source>
</evidence>
<keyword evidence="1" id="KW-0805">Transcription regulation</keyword>
<gene>
    <name evidence="5" type="ORF">MNODULE_02955</name>
</gene>
<dbReference type="InterPro" id="IPR036693">
    <property type="entry name" value="TF_LuxR_autoind-bd_dom_sf"/>
</dbReference>
<feature type="domain" description="HTH luxR-type" evidence="4">
    <location>
        <begin position="183"/>
        <end position="248"/>
    </location>
</feature>
<dbReference type="GO" id="GO:0006355">
    <property type="term" value="P:regulation of DNA-templated transcription"/>
    <property type="evidence" value="ECO:0007669"/>
    <property type="project" value="InterPro"/>
</dbReference>
<dbReference type="EMBL" id="VTOW01000001">
    <property type="protein sequence ID" value="NKE69706.1"/>
    <property type="molecule type" value="Genomic_DNA"/>
</dbReference>
<dbReference type="CDD" id="cd06170">
    <property type="entry name" value="LuxR_C_like"/>
    <property type="match status" value="1"/>
</dbReference>
<keyword evidence="3" id="KW-0804">Transcription</keyword>
<keyword evidence="6" id="KW-1185">Reference proteome</keyword>
<dbReference type="SUPFAM" id="SSF46894">
    <property type="entry name" value="C-terminal effector domain of the bipartite response regulators"/>
    <property type="match status" value="1"/>
</dbReference>
<dbReference type="InterPro" id="IPR005143">
    <property type="entry name" value="TF_LuxR_autoind-bd_dom"/>
</dbReference>
<accession>A0A7X6DM21</accession>
<keyword evidence="2" id="KW-0238">DNA-binding</keyword>
<name>A0A7X6DM21_9BACT</name>
<dbReference type="PROSITE" id="PS50043">
    <property type="entry name" value="HTH_LUXR_2"/>
    <property type="match status" value="1"/>
</dbReference>
<comment type="caution">
    <text evidence="5">The sequence shown here is derived from an EMBL/GenBank/DDBJ whole genome shotgun (WGS) entry which is preliminary data.</text>
</comment>
<dbReference type="SMART" id="SM00421">
    <property type="entry name" value="HTH_LUXR"/>
    <property type="match status" value="1"/>
</dbReference>
<dbReference type="InterPro" id="IPR036388">
    <property type="entry name" value="WH-like_DNA-bd_sf"/>
</dbReference>
<dbReference type="Proteomes" id="UP000534783">
    <property type="component" value="Unassembled WGS sequence"/>
</dbReference>
<evidence type="ECO:0000313" key="6">
    <source>
        <dbReference type="Proteomes" id="UP000534783"/>
    </source>
</evidence>
<dbReference type="PANTHER" id="PTHR44688">
    <property type="entry name" value="DNA-BINDING TRANSCRIPTIONAL ACTIVATOR DEVR_DOSR"/>
    <property type="match status" value="1"/>
</dbReference>
<protein>
    <recommendedName>
        <fullName evidence="4">HTH luxR-type domain-containing protein</fullName>
    </recommendedName>
</protein>
<evidence type="ECO:0000256" key="2">
    <source>
        <dbReference type="ARBA" id="ARBA00023125"/>
    </source>
</evidence>